<proteinExistence type="predicted"/>
<evidence type="ECO:0000313" key="1">
    <source>
        <dbReference type="EMBL" id="KAH7165241.1"/>
    </source>
</evidence>
<gene>
    <name evidence="1" type="ORF">EDB81DRAFT_942334</name>
</gene>
<reference evidence="1" key="1">
    <citation type="journal article" date="2021" name="Nat. Commun.">
        <title>Genetic determinants of endophytism in the Arabidopsis root mycobiome.</title>
        <authorList>
            <person name="Mesny F."/>
            <person name="Miyauchi S."/>
            <person name="Thiergart T."/>
            <person name="Pickel B."/>
            <person name="Atanasova L."/>
            <person name="Karlsson M."/>
            <person name="Huettel B."/>
            <person name="Barry K.W."/>
            <person name="Haridas S."/>
            <person name="Chen C."/>
            <person name="Bauer D."/>
            <person name="Andreopoulos W."/>
            <person name="Pangilinan J."/>
            <person name="LaButti K."/>
            <person name="Riley R."/>
            <person name="Lipzen A."/>
            <person name="Clum A."/>
            <person name="Drula E."/>
            <person name="Henrissat B."/>
            <person name="Kohler A."/>
            <person name="Grigoriev I.V."/>
            <person name="Martin F.M."/>
            <person name="Hacquard S."/>
        </authorList>
    </citation>
    <scope>NUCLEOTIDE SEQUENCE</scope>
    <source>
        <strain evidence="1">MPI-CAGE-AT-0147</strain>
    </source>
</reference>
<accession>A0A9P9FMP9</accession>
<dbReference type="AlphaFoldDB" id="A0A9P9FMP9"/>
<organism evidence="1 2">
    <name type="scientific">Dactylonectria macrodidyma</name>
    <dbReference type="NCBI Taxonomy" id="307937"/>
    <lineage>
        <taxon>Eukaryota</taxon>
        <taxon>Fungi</taxon>
        <taxon>Dikarya</taxon>
        <taxon>Ascomycota</taxon>
        <taxon>Pezizomycotina</taxon>
        <taxon>Sordariomycetes</taxon>
        <taxon>Hypocreomycetidae</taxon>
        <taxon>Hypocreales</taxon>
        <taxon>Nectriaceae</taxon>
        <taxon>Dactylonectria</taxon>
    </lineage>
</organism>
<comment type="caution">
    <text evidence="1">The sequence shown here is derived from an EMBL/GenBank/DDBJ whole genome shotgun (WGS) entry which is preliminary data.</text>
</comment>
<dbReference type="OrthoDB" id="73875at2759"/>
<protein>
    <submittedName>
        <fullName evidence="1">Uncharacterized protein</fullName>
    </submittedName>
</protein>
<keyword evidence="2" id="KW-1185">Reference proteome</keyword>
<dbReference type="EMBL" id="JAGMUV010000003">
    <property type="protein sequence ID" value="KAH7165241.1"/>
    <property type="molecule type" value="Genomic_DNA"/>
</dbReference>
<dbReference type="Proteomes" id="UP000738349">
    <property type="component" value="Unassembled WGS sequence"/>
</dbReference>
<evidence type="ECO:0000313" key="2">
    <source>
        <dbReference type="Proteomes" id="UP000738349"/>
    </source>
</evidence>
<sequence length="269" mass="30556">MPPPYANQQPYRNEQMISNVLEGVLKGDLSLHYLRWIEPNVVSSKHILLELGFWIGPCPGEAPYPSLHAKYANRTHTKAVDRWIVMHVHIPLDQFTFTQIDGMWSIGVTTLTMYLSHAIYNPLDRTKDPQPEFRFADTVLDGALNKGIFKNYNSRSQVLRCFWNTRKRWYLGAGSISSVKELPGTPRPTYLETLDQFGNWLCDQGILDAENLAYMWPKLGSLELADDGWTIVVPHGKETFDPELGAFDTNWLPGGELPAPVMCDSVPSY</sequence>
<name>A0A9P9FMP9_9HYPO</name>